<sequence length="929" mass="100748">MSAEPTHQPIEADEKHGVAAGGNGEHLPATKKEVPEDEDEDEDIDALIEELESQDAVIDEEEEETQAGAARNIPEELLQTDTRHGLTTAEVGNRRKKFGMNQMKEEKENLILKFLGFFVGPIQFVMEAAAVLAAGLQDWVDFGVICALLLLNAFVGFIQEYQAGSIVEELKKTLALKATVLRDGKLVEIESPEVVPGDILQIEEGTIVPADGRIVTEDAYLQVDQSAITGESLAVDKHAGDTCYSSSAIKRGEAFMVVTATGDSTFVGRAASLVASASGGTGHFTEVLNGIGQILLVLVILTLLVVWVSSFYRSNHIVTILEFTLAITIVGVPVGLPAVVTTTMAVGAAYLAKKQAIVQKLSAIESLAGVEILCSDKTGTLTKNKLSLAEPFCVAGVEPDDLMLTACLAASRKKKGIDAIDKAFLKALKYYPRAKGVLSKYKVVDFHPFDPVSKKVQAVVESPQGERIICVKGAPLFVLKTVEEDHGVPQEIDDAYKNKVAEFATRGFRSLGVARKRENSPWEILGIMPCSDPPRHDTYRTINEAKTLGLSIKMLTGDAVGIARETSRQLGLGTNVYNAERLGLGGGGEMPGSEVYDFVEAADGFAEVFPQHKYNVVEILQQRGYLVAMTGDGVNDAPSLKKADTGIAVEGASDAARSAADIVFLAPGLSAIIDALKTSRQIFHRMYAYVVYRIALSLHLEIFLGLWIAILNESLNLELVVFIAIFADIATLAIAYDNAPFSKTPVKWNLPKLWGMSVLLGIILAVGTWIALTTMFGYPDPKQSPVLKQGVNGGIVQNFGVRDEVLFLQISLSENWLIFITRANGPFWSSIPSWQLSGAILCVDIIATFFTLFGWFIGGNTSIVAVVRIWVFSFGVFCVMGGVYFLLQDSVAFDNMMHGKSPKKDTKQRSLEDFVVSLQRTSTKHEKGE</sequence>
<dbReference type="Pfam" id="PF00702">
    <property type="entry name" value="Hydrolase"/>
    <property type="match status" value="1"/>
</dbReference>
<dbReference type="InterPro" id="IPR008250">
    <property type="entry name" value="ATPase_P-typ_transduc_dom_A_sf"/>
</dbReference>
<evidence type="ECO:0000256" key="15">
    <source>
        <dbReference type="ARBA" id="ARBA00023065"/>
    </source>
</evidence>
<keyword evidence="16 18" id="KW-0472">Membrane</keyword>
<reference evidence="21" key="1">
    <citation type="journal article" date="2020" name="Stud. Mycol.">
        <title>101 Dothideomycetes genomes: a test case for predicting lifestyles and emergence of pathogens.</title>
        <authorList>
            <person name="Haridas S."/>
            <person name="Albert R."/>
            <person name="Binder M."/>
            <person name="Bloem J."/>
            <person name="Labutti K."/>
            <person name="Salamov A."/>
            <person name="Andreopoulos B."/>
            <person name="Baker S."/>
            <person name="Barry K."/>
            <person name="Bills G."/>
            <person name="Bluhm B."/>
            <person name="Cannon C."/>
            <person name="Castanera R."/>
            <person name="Culley D."/>
            <person name="Daum C."/>
            <person name="Ezra D."/>
            <person name="Gonzalez J."/>
            <person name="Henrissat B."/>
            <person name="Kuo A."/>
            <person name="Liang C."/>
            <person name="Lipzen A."/>
            <person name="Lutzoni F."/>
            <person name="Magnuson J."/>
            <person name="Mondo S."/>
            <person name="Nolan M."/>
            <person name="Ohm R."/>
            <person name="Pangilinan J."/>
            <person name="Park H.-J."/>
            <person name="Ramirez L."/>
            <person name="Alfaro M."/>
            <person name="Sun H."/>
            <person name="Tritt A."/>
            <person name="Yoshinaga Y."/>
            <person name="Zwiers L.-H."/>
            <person name="Turgeon B."/>
            <person name="Goodwin S."/>
            <person name="Spatafora J."/>
            <person name="Crous P."/>
            <person name="Grigoriev I."/>
        </authorList>
    </citation>
    <scope>NUCLEOTIDE SEQUENCE</scope>
    <source>
        <strain evidence="21">CBS 115976</strain>
    </source>
</reference>
<evidence type="ECO:0000256" key="9">
    <source>
        <dbReference type="ARBA" id="ARBA00022741"/>
    </source>
</evidence>
<dbReference type="GO" id="GO:0046872">
    <property type="term" value="F:metal ion binding"/>
    <property type="evidence" value="ECO:0007669"/>
    <property type="project" value="UniProtKB-KW"/>
</dbReference>
<feature type="transmembrane region" description="Helical" evidence="18">
    <location>
        <begin position="869"/>
        <end position="887"/>
    </location>
</feature>
<dbReference type="Gene3D" id="1.20.1110.10">
    <property type="entry name" value="Calcium-transporting ATPase, transmembrane domain"/>
    <property type="match status" value="1"/>
</dbReference>
<evidence type="ECO:0000256" key="17">
    <source>
        <dbReference type="ARBA" id="ARBA00071631"/>
    </source>
</evidence>
<dbReference type="CDD" id="cd02076">
    <property type="entry name" value="P-type_ATPase_H"/>
    <property type="match status" value="1"/>
</dbReference>
<feature type="transmembrane region" description="Helical" evidence="18">
    <location>
        <begin position="757"/>
        <end position="778"/>
    </location>
</feature>
<evidence type="ECO:0000256" key="6">
    <source>
        <dbReference type="ARBA" id="ARBA00022475"/>
    </source>
</evidence>
<keyword evidence="12 18" id="KW-0460">Magnesium</keyword>
<evidence type="ECO:0000313" key="21">
    <source>
        <dbReference type="EMBL" id="KAF2671735.1"/>
    </source>
</evidence>
<keyword evidence="10 18" id="KW-0375">Hydrogen ion transport</keyword>
<feature type="transmembrane region" description="Helical" evidence="18">
    <location>
        <begin position="834"/>
        <end position="857"/>
    </location>
</feature>
<dbReference type="SFLD" id="SFLDF00027">
    <property type="entry name" value="p-type_atpase"/>
    <property type="match status" value="1"/>
</dbReference>
<dbReference type="SMART" id="SM00831">
    <property type="entry name" value="Cation_ATPase_N"/>
    <property type="match status" value="1"/>
</dbReference>
<dbReference type="Gene3D" id="2.70.150.10">
    <property type="entry name" value="Calcium-transporting ATPase, cytoplasmic transduction domain A"/>
    <property type="match status" value="1"/>
</dbReference>
<dbReference type="GO" id="GO:0120029">
    <property type="term" value="P:proton export across plasma membrane"/>
    <property type="evidence" value="ECO:0007669"/>
    <property type="project" value="UniProtKB-UniRule"/>
</dbReference>
<dbReference type="Pfam" id="PF00122">
    <property type="entry name" value="E1-E2_ATPase"/>
    <property type="match status" value="1"/>
</dbReference>
<feature type="transmembrane region" description="Helical" evidence="18">
    <location>
        <begin position="139"/>
        <end position="158"/>
    </location>
</feature>
<feature type="domain" description="Cation-transporting P-type ATPase N-terminal" evidence="20">
    <location>
        <begin position="67"/>
        <end position="138"/>
    </location>
</feature>
<evidence type="ECO:0000259" key="20">
    <source>
        <dbReference type="SMART" id="SM00831"/>
    </source>
</evidence>
<protein>
    <recommendedName>
        <fullName evidence="17 18">Plasma membrane ATPase</fullName>
        <ecNumber evidence="4 18">7.1.2.1</ecNumber>
    </recommendedName>
</protein>
<dbReference type="Gene3D" id="3.40.50.1000">
    <property type="entry name" value="HAD superfamily/HAD-like"/>
    <property type="match status" value="1"/>
</dbReference>
<dbReference type="InterPro" id="IPR036412">
    <property type="entry name" value="HAD-like_sf"/>
</dbReference>
<keyword evidence="5 18" id="KW-0813">Transport</keyword>
<dbReference type="Proteomes" id="UP000799302">
    <property type="component" value="Unassembled WGS sequence"/>
</dbReference>
<dbReference type="SUPFAM" id="SSF81665">
    <property type="entry name" value="Calcium ATPase, transmembrane domain M"/>
    <property type="match status" value="1"/>
</dbReference>
<dbReference type="NCBIfam" id="TIGR01647">
    <property type="entry name" value="ATPase-IIIA_H"/>
    <property type="match status" value="1"/>
</dbReference>
<feature type="region of interest" description="Disordered" evidence="19">
    <location>
        <begin position="1"/>
        <end position="74"/>
    </location>
</feature>
<evidence type="ECO:0000256" key="4">
    <source>
        <dbReference type="ARBA" id="ARBA00012476"/>
    </source>
</evidence>
<evidence type="ECO:0000256" key="11">
    <source>
        <dbReference type="ARBA" id="ARBA00022840"/>
    </source>
</evidence>
<dbReference type="PRINTS" id="PR00120">
    <property type="entry name" value="HATPASE"/>
</dbReference>
<evidence type="ECO:0000313" key="22">
    <source>
        <dbReference type="Proteomes" id="UP000799302"/>
    </source>
</evidence>
<dbReference type="GO" id="GO:0008553">
    <property type="term" value="F:P-type proton-exporting transporter activity"/>
    <property type="evidence" value="ECO:0007669"/>
    <property type="project" value="UniProtKB-UniRule"/>
</dbReference>
<gene>
    <name evidence="21" type="ORF">BT63DRAFT_452238</name>
</gene>
<keyword evidence="7 18" id="KW-0812">Transmembrane</keyword>
<dbReference type="SFLD" id="SFLDG00002">
    <property type="entry name" value="C1.7:_P-type_atpase_like"/>
    <property type="match status" value="1"/>
</dbReference>
<name>A0A6A6UHI0_9PEZI</name>
<comment type="subcellular location">
    <subcellularLocation>
        <location evidence="2 18">Cell membrane</location>
        <topology evidence="2 18">Multi-pass membrane protein</topology>
    </subcellularLocation>
</comment>
<dbReference type="InterPro" id="IPR023214">
    <property type="entry name" value="HAD_sf"/>
</dbReference>
<dbReference type="SFLD" id="SFLDS00003">
    <property type="entry name" value="Haloacid_Dehalogenase"/>
    <property type="match status" value="1"/>
</dbReference>
<evidence type="ECO:0000256" key="2">
    <source>
        <dbReference type="ARBA" id="ARBA00004651"/>
    </source>
</evidence>
<dbReference type="Gene3D" id="3.40.1110.10">
    <property type="entry name" value="Calcium-transporting ATPase, cytoplasmic domain N"/>
    <property type="match status" value="1"/>
</dbReference>
<keyword evidence="14 18" id="KW-1133">Transmembrane helix</keyword>
<evidence type="ECO:0000256" key="5">
    <source>
        <dbReference type="ARBA" id="ARBA00022448"/>
    </source>
</evidence>
<keyword evidence="22" id="KW-1185">Reference proteome</keyword>
<feature type="transmembrane region" description="Helical" evidence="18">
    <location>
        <begin position="690"/>
        <end position="711"/>
    </location>
</feature>
<dbReference type="GO" id="GO:0016887">
    <property type="term" value="F:ATP hydrolysis activity"/>
    <property type="evidence" value="ECO:0007669"/>
    <property type="project" value="InterPro"/>
</dbReference>
<dbReference type="PROSITE" id="PS00154">
    <property type="entry name" value="ATPASE_E1_E2"/>
    <property type="match status" value="1"/>
</dbReference>
<dbReference type="EMBL" id="MU004232">
    <property type="protein sequence ID" value="KAF2671735.1"/>
    <property type="molecule type" value="Genomic_DNA"/>
</dbReference>
<dbReference type="PANTHER" id="PTHR42861">
    <property type="entry name" value="CALCIUM-TRANSPORTING ATPASE"/>
    <property type="match status" value="1"/>
</dbReference>
<evidence type="ECO:0000256" key="7">
    <source>
        <dbReference type="ARBA" id="ARBA00022692"/>
    </source>
</evidence>
<feature type="transmembrane region" description="Helical" evidence="18">
    <location>
        <begin position="110"/>
        <end position="133"/>
    </location>
</feature>
<feature type="transmembrane region" description="Helical" evidence="18">
    <location>
        <begin position="324"/>
        <end position="352"/>
    </location>
</feature>
<dbReference type="FunFam" id="2.70.150.10:FF:000011">
    <property type="entry name" value="Plasma membrane ATPase"/>
    <property type="match status" value="1"/>
</dbReference>
<evidence type="ECO:0000256" key="10">
    <source>
        <dbReference type="ARBA" id="ARBA00022781"/>
    </source>
</evidence>
<evidence type="ECO:0000256" key="1">
    <source>
        <dbReference type="ARBA" id="ARBA00003417"/>
    </source>
</evidence>
<evidence type="ECO:0000256" key="16">
    <source>
        <dbReference type="ARBA" id="ARBA00023136"/>
    </source>
</evidence>
<keyword evidence="8" id="KW-0479">Metal-binding</keyword>
<proteinExistence type="inferred from homology"/>
<dbReference type="NCBIfam" id="TIGR01494">
    <property type="entry name" value="ATPase_P-type"/>
    <property type="match status" value="2"/>
</dbReference>
<keyword evidence="13 18" id="KW-1278">Translocase</keyword>
<comment type="similarity">
    <text evidence="3 18">Belongs to the cation transport ATPase (P-type) (TC 3.A.3) family. Type IIIA subfamily.</text>
</comment>
<dbReference type="InterPro" id="IPR023298">
    <property type="entry name" value="ATPase_P-typ_TM_dom_sf"/>
</dbReference>
<dbReference type="FunFam" id="3.40.50.1000:FF:000008">
    <property type="entry name" value="Plasma membrane ATPase"/>
    <property type="match status" value="1"/>
</dbReference>
<keyword evidence="6" id="KW-1003">Cell membrane</keyword>
<accession>A0A6A6UHI0</accession>
<dbReference type="GO" id="GO:0005886">
    <property type="term" value="C:plasma membrane"/>
    <property type="evidence" value="ECO:0007669"/>
    <property type="project" value="UniProtKB-SubCell"/>
</dbReference>
<dbReference type="Pfam" id="PF00690">
    <property type="entry name" value="Cation_ATPase_N"/>
    <property type="match status" value="1"/>
</dbReference>
<feature type="transmembrane region" description="Helical" evidence="18">
    <location>
        <begin position="294"/>
        <end position="312"/>
    </location>
</feature>
<dbReference type="OrthoDB" id="116380at2759"/>
<evidence type="ECO:0000256" key="12">
    <source>
        <dbReference type="ARBA" id="ARBA00022842"/>
    </source>
</evidence>
<comment type="function">
    <text evidence="1">The plasma membrane ATPase of plants and fungi is a hydrogen ion pump. The proton gradient it generates drives the active transport of nutrients by H(+)-symport. The resulting external acidification and/or internal alkinization may mediate growth responses.</text>
</comment>
<dbReference type="InterPro" id="IPR001757">
    <property type="entry name" value="P_typ_ATPase"/>
</dbReference>
<dbReference type="InterPro" id="IPR006534">
    <property type="entry name" value="P-type_ATPase_IIIA"/>
</dbReference>
<dbReference type="InterPro" id="IPR018303">
    <property type="entry name" value="ATPase_P-typ_P_site"/>
</dbReference>
<dbReference type="AlphaFoldDB" id="A0A6A6UHI0"/>
<dbReference type="InterPro" id="IPR004014">
    <property type="entry name" value="ATPase_P-typ_cation-transptr_N"/>
</dbReference>
<evidence type="ECO:0000256" key="18">
    <source>
        <dbReference type="RuleBase" id="RU362083"/>
    </source>
</evidence>
<dbReference type="PRINTS" id="PR00119">
    <property type="entry name" value="CATATPASE"/>
</dbReference>
<keyword evidence="9 18" id="KW-0547">Nucleotide-binding</keyword>
<evidence type="ECO:0000256" key="8">
    <source>
        <dbReference type="ARBA" id="ARBA00022723"/>
    </source>
</evidence>
<evidence type="ECO:0000256" key="3">
    <source>
        <dbReference type="ARBA" id="ARBA00008804"/>
    </source>
</evidence>
<dbReference type="EC" id="7.1.2.1" evidence="4 18"/>
<dbReference type="SUPFAM" id="SSF81653">
    <property type="entry name" value="Calcium ATPase, transduction domain A"/>
    <property type="match status" value="1"/>
</dbReference>
<feature type="compositionally biased region" description="Acidic residues" evidence="19">
    <location>
        <begin position="35"/>
        <end position="65"/>
    </location>
</feature>
<feature type="transmembrane region" description="Helical" evidence="18">
    <location>
        <begin position="717"/>
        <end position="736"/>
    </location>
</feature>
<organism evidence="21 22">
    <name type="scientific">Microthyrium microscopicum</name>
    <dbReference type="NCBI Taxonomy" id="703497"/>
    <lineage>
        <taxon>Eukaryota</taxon>
        <taxon>Fungi</taxon>
        <taxon>Dikarya</taxon>
        <taxon>Ascomycota</taxon>
        <taxon>Pezizomycotina</taxon>
        <taxon>Dothideomycetes</taxon>
        <taxon>Dothideomycetes incertae sedis</taxon>
        <taxon>Microthyriales</taxon>
        <taxon>Microthyriaceae</taxon>
        <taxon>Microthyrium</taxon>
    </lineage>
</organism>
<keyword evidence="11 18" id="KW-0067">ATP-binding</keyword>
<dbReference type="FunFam" id="3.40.1110.10:FF:000005">
    <property type="entry name" value="Plasma membrane ATPase"/>
    <property type="match status" value="1"/>
</dbReference>
<evidence type="ECO:0000256" key="19">
    <source>
        <dbReference type="SAM" id="MobiDB-lite"/>
    </source>
</evidence>
<evidence type="ECO:0000256" key="13">
    <source>
        <dbReference type="ARBA" id="ARBA00022967"/>
    </source>
</evidence>
<dbReference type="InterPro" id="IPR044492">
    <property type="entry name" value="P_typ_ATPase_HD_dom"/>
</dbReference>
<dbReference type="InterPro" id="IPR023299">
    <property type="entry name" value="ATPase_P-typ_cyto_dom_N"/>
</dbReference>
<dbReference type="SUPFAM" id="SSF56784">
    <property type="entry name" value="HAD-like"/>
    <property type="match status" value="1"/>
</dbReference>
<dbReference type="GO" id="GO:0005524">
    <property type="term" value="F:ATP binding"/>
    <property type="evidence" value="ECO:0007669"/>
    <property type="project" value="UniProtKB-UniRule"/>
</dbReference>
<keyword evidence="15 18" id="KW-0406">Ion transport</keyword>
<comment type="catalytic activity">
    <reaction evidence="18">
        <text>ATP + H2O + H(+)(in) = ADP + phosphate + 2 H(+)(out)</text>
        <dbReference type="Rhea" id="RHEA:20852"/>
        <dbReference type="ChEBI" id="CHEBI:15377"/>
        <dbReference type="ChEBI" id="CHEBI:15378"/>
        <dbReference type="ChEBI" id="CHEBI:30616"/>
        <dbReference type="ChEBI" id="CHEBI:43474"/>
        <dbReference type="ChEBI" id="CHEBI:456216"/>
        <dbReference type="EC" id="7.1.2.1"/>
    </reaction>
</comment>
<dbReference type="InterPro" id="IPR059000">
    <property type="entry name" value="ATPase_P-type_domA"/>
</dbReference>
<evidence type="ECO:0000256" key="14">
    <source>
        <dbReference type="ARBA" id="ARBA00022989"/>
    </source>
</evidence>